<feature type="region of interest" description="Disordered" evidence="1">
    <location>
        <begin position="194"/>
        <end position="231"/>
    </location>
</feature>
<keyword evidence="2" id="KW-1133">Transmembrane helix</keyword>
<name>A0ABV9HPM1_9MICO</name>
<keyword evidence="3" id="KW-0732">Signal</keyword>
<feature type="signal peptide" evidence="3">
    <location>
        <begin position="1"/>
        <end position="27"/>
    </location>
</feature>
<evidence type="ECO:0000256" key="1">
    <source>
        <dbReference type="SAM" id="MobiDB-lite"/>
    </source>
</evidence>
<organism evidence="4 5">
    <name type="scientific">Promicromonospora alba</name>
    <dbReference type="NCBI Taxonomy" id="1616110"/>
    <lineage>
        <taxon>Bacteria</taxon>
        <taxon>Bacillati</taxon>
        <taxon>Actinomycetota</taxon>
        <taxon>Actinomycetes</taxon>
        <taxon>Micrococcales</taxon>
        <taxon>Promicromonosporaceae</taxon>
        <taxon>Promicromonospora</taxon>
    </lineage>
</organism>
<keyword evidence="2" id="KW-0812">Transmembrane</keyword>
<comment type="caution">
    <text evidence="4">The sequence shown here is derived from an EMBL/GenBank/DDBJ whole genome shotgun (WGS) entry which is preliminary data.</text>
</comment>
<feature type="transmembrane region" description="Helical" evidence="2">
    <location>
        <begin position="233"/>
        <end position="261"/>
    </location>
</feature>
<reference evidence="5" key="1">
    <citation type="journal article" date="2019" name="Int. J. Syst. Evol. Microbiol.">
        <title>The Global Catalogue of Microorganisms (GCM) 10K type strain sequencing project: providing services to taxonomists for standard genome sequencing and annotation.</title>
        <authorList>
            <consortium name="The Broad Institute Genomics Platform"/>
            <consortium name="The Broad Institute Genome Sequencing Center for Infectious Disease"/>
            <person name="Wu L."/>
            <person name="Ma J."/>
        </authorList>
    </citation>
    <scope>NUCLEOTIDE SEQUENCE [LARGE SCALE GENOMIC DNA]</scope>
    <source>
        <strain evidence="5">CCUG 42722</strain>
    </source>
</reference>
<dbReference type="EMBL" id="JBHSFI010000009">
    <property type="protein sequence ID" value="MFC4631828.1"/>
    <property type="molecule type" value="Genomic_DNA"/>
</dbReference>
<evidence type="ECO:0000313" key="5">
    <source>
        <dbReference type="Proteomes" id="UP001596011"/>
    </source>
</evidence>
<feature type="compositionally biased region" description="Low complexity" evidence="1">
    <location>
        <begin position="203"/>
        <end position="231"/>
    </location>
</feature>
<evidence type="ECO:0000313" key="4">
    <source>
        <dbReference type="EMBL" id="MFC4631828.1"/>
    </source>
</evidence>
<dbReference type="RefSeq" id="WP_377141735.1">
    <property type="nucleotide sequence ID" value="NZ_JBHSFI010000009.1"/>
</dbReference>
<dbReference type="Proteomes" id="UP001596011">
    <property type="component" value="Unassembled WGS sequence"/>
</dbReference>
<feature type="chain" id="PRO_5045298450" description="LPXTG-motif cell wall-anchored protein" evidence="3">
    <location>
        <begin position="28"/>
        <end position="268"/>
    </location>
</feature>
<evidence type="ECO:0000256" key="3">
    <source>
        <dbReference type="SAM" id="SignalP"/>
    </source>
</evidence>
<gene>
    <name evidence="4" type="ORF">ACFO6V_26540</name>
</gene>
<proteinExistence type="predicted"/>
<evidence type="ECO:0000256" key="2">
    <source>
        <dbReference type="SAM" id="Phobius"/>
    </source>
</evidence>
<sequence>MKKLLAGGTLAVLALGGMIATAAPASAHTPSVSADCGFVNVNLEYYSGAKVTVVIDGTTVEDTEFSSGFQGSYDNLALDVAHEWSVTVDAYDGQGGTQYDWADSGSIPACQTPPPAEFASPVMPDAVAGCAASLDDVVLPANTDAIAYSKSELGVVATLTSDAYAFPEELGAYELQEDGTALLPTDLVVLEEDCAEPTPEPSAPVAEPSEEASVAPVAEPSASPSPSGEAPPVLAATGATVGGAIAFAALLAAGGIALVWARKRMQNA</sequence>
<keyword evidence="5" id="KW-1185">Reference proteome</keyword>
<accession>A0ABV9HPM1</accession>
<keyword evidence="2" id="KW-0472">Membrane</keyword>
<protein>
    <recommendedName>
        <fullName evidence="6">LPXTG-motif cell wall-anchored protein</fullName>
    </recommendedName>
</protein>
<evidence type="ECO:0008006" key="6">
    <source>
        <dbReference type="Google" id="ProtNLM"/>
    </source>
</evidence>